<dbReference type="OrthoDB" id="9792321at2"/>
<keyword evidence="2" id="KW-1185">Reference proteome</keyword>
<proteinExistence type="predicted"/>
<dbReference type="Gene3D" id="3.40.50.720">
    <property type="entry name" value="NAD(P)-binding Rossmann-like Domain"/>
    <property type="match status" value="1"/>
</dbReference>
<accession>A0A431VIN1</accession>
<dbReference type="PANTHER" id="PTHR11695:SF294">
    <property type="entry name" value="RETICULON-4-INTERACTING PROTEIN 1, MITOCHONDRIAL"/>
    <property type="match status" value="1"/>
</dbReference>
<dbReference type="PANTHER" id="PTHR11695">
    <property type="entry name" value="ALCOHOL DEHYDROGENASE RELATED"/>
    <property type="match status" value="1"/>
</dbReference>
<dbReference type="Proteomes" id="UP000277007">
    <property type="component" value="Unassembled WGS sequence"/>
</dbReference>
<gene>
    <name evidence="1" type="ORF">EJ903_09460</name>
</gene>
<reference evidence="1 2" key="1">
    <citation type="submission" date="2018-12" db="EMBL/GenBank/DDBJ databases">
        <authorList>
            <person name="Yang Y."/>
        </authorList>
    </citation>
    <scope>NUCLEOTIDE SEQUENCE [LARGE SCALE GENOMIC DNA]</scope>
    <source>
        <strain evidence="1 2">L-25-5w-1</strain>
    </source>
</reference>
<dbReference type="Pfam" id="PF13602">
    <property type="entry name" value="ADH_zinc_N_2"/>
    <property type="match status" value="1"/>
</dbReference>
<protein>
    <recommendedName>
        <fullName evidence="3">Zinc-binding dehydrogenase</fullName>
    </recommendedName>
</protein>
<dbReference type="AlphaFoldDB" id="A0A431VIN1"/>
<dbReference type="EMBL" id="RXMA01000007">
    <property type="protein sequence ID" value="RTR20970.1"/>
    <property type="molecule type" value="Genomic_DNA"/>
</dbReference>
<dbReference type="Gene3D" id="3.90.180.10">
    <property type="entry name" value="Medium-chain alcohol dehydrogenases, catalytic domain"/>
    <property type="match status" value="1"/>
</dbReference>
<evidence type="ECO:0008006" key="3">
    <source>
        <dbReference type="Google" id="ProtNLM"/>
    </source>
</evidence>
<evidence type="ECO:0000313" key="2">
    <source>
        <dbReference type="Proteomes" id="UP000277007"/>
    </source>
</evidence>
<dbReference type="InterPro" id="IPR050700">
    <property type="entry name" value="YIM1/Zinc_Alcohol_DH_Fams"/>
</dbReference>
<comment type="caution">
    <text evidence="1">The sequence shown here is derived from an EMBL/GenBank/DDBJ whole genome shotgun (WGS) entry which is preliminary data.</text>
</comment>
<organism evidence="1 2">
    <name type="scientific">Azospirillum griseum</name>
    <dbReference type="NCBI Taxonomy" id="2496639"/>
    <lineage>
        <taxon>Bacteria</taxon>
        <taxon>Pseudomonadati</taxon>
        <taxon>Pseudomonadota</taxon>
        <taxon>Alphaproteobacteria</taxon>
        <taxon>Rhodospirillales</taxon>
        <taxon>Azospirillaceae</taxon>
        <taxon>Azospirillum</taxon>
    </lineage>
</organism>
<sequence length="120" mass="13034">MTTPLWRTDPPTPAIEGRCGGPVPHSLTCTIAGGRISFGVSQGVDTVLIIFESDSQKNDIHYSLLFVRPDGEQLAEIGKIIDERGVCPVIDQMFPFDQAQEALRSLATGRAKGKVVVQRI</sequence>
<evidence type="ECO:0000313" key="1">
    <source>
        <dbReference type="EMBL" id="RTR20970.1"/>
    </source>
</evidence>
<dbReference type="RefSeq" id="WP_126614492.1">
    <property type="nucleotide sequence ID" value="NZ_JBHUCY010000029.1"/>
</dbReference>
<name>A0A431VIN1_9PROT</name>